<evidence type="ECO:0000256" key="1">
    <source>
        <dbReference type="SAM" id="Phobius"/>
    </source>
</evidence>
<feature type="transmembrane region" description="Helical" evidence="1">
    <location>
        <begin position="59"/>
        <end position="82"/>
    </location>
</feature>
<keyword evidence="1" id="KW-1133">Transmembrane helix</keyword>
<organism evidence="2 3">
    <name type="scientific">Cadophora malorum</name>
    <dbReference type="NCBI Taxonomy" id="108018"/>
    <lineage>
        <taxon>Eukaryota</taxon>
        <taxon>Fungi</taxon>
        <taxon>Dikarya</taxon>
        <taxon>Ascomycota</taxon>
        <taxon>Pezizomycotina</taxon>
        <taxon>Leotiomycetes</taxon>
        <taxon>Helotiales</taxon>
        <taxon>Ploettnerulaceae</taxon>
        <taxon>Cadophora</taxon>
    </lineage>
</organism>
<feature type="transmembrane region" description="Helical" evidence="1">
    <location>
        <begin position="202"/>
        <end position="225"/>
    </location>
</feature>
<dbReference type="PANTHER" id="PTHR42069">
    <property type="entry name" value="HYPHAL ANASTAMOSIS-8 PROTEIN"/>
    <property type="match status" value="1"/>
</dbReference>
<dbReference type="EMBL" id="JAFJYH010000243">
    <property type="protein sequence ID" value="KAG4414924.1"/>
    <property type="molecule type" value="Genomic_DNA"/>
</dbReference>
<evidence type="ECO:0008006" key="4">
    <source>
        <dbReference type="Google" id="ProtNLM"/>
    </source>
</evidence>
<protein>
    <recommendedName>
        <fullName evidence="4">MARVEL domain-containing protein</fullName>
    </recommendedName>
</protein>
<accession>A0A8H7T7P9</accession>
<evidence type="ECO:0000313" key="3">
    <source>
        <dbReference type="Proteomes" id="UP000664132"/>
    </source>
</evidence>
<dbReference type="AlphaFoldDB" id="A0A8H7T7P9"/>
<dbReference type="OrthoDB" id="5371583at2759"/>
<dbReference type="PANTHER" id="PTHR42069:SF1">
    <property type="entry name" value="MARVEL DOMAIN-CONTAINING PROTEIN"/>
    <property type="match status" value="1"/>
</dbReference>
<feature type="transmembrane region" description="Helical" evidence="1">
    <location>
        <begin position="138"/>
        <end position="161"/>
    </location>
</feature>
<proteinExistence type="predicted"/>
<keyword evidence="3" id="KW-1185">Reference proteome</keyword>
<comment type="caution">
    <text evidence="2">The sequence shown here is derived from an EMBL/GenBank/DDBJ whole genome shotgun (WGS) entry which is preliminary data.</text>
</comment>
<keyword evidence="1" id="KW-0812">Transmembrane</keyword>
<evidence type="ECO:0000313" key="2">
    <source>
        <dbReference type="EMBL" id="KAG4414924.1"/>
    </source>
</evidence>
<feature type="transmembrane region" description="Helical" evidence="1">
    <location>
        <begin position="102"/>
        <end position="126"/>
    </location>
</feature>
<sequence length="274" mass="30391">MEYFTEKPDKNVYIASSVFLGESPYSASSSQSGFASRPQMEKRDQRFKTFRNTSVRSELYDLSLVSFRLFYILSFALAKHYLARNNVIAGTKKAWVYPATLWPTFMLLGIAAATFCMNLITLCSYACGIGAANKSQTVTTLIGVILLAIHVVSWAVAAGLFRMAETGTDLWGYTCSSRADEIQVQVKSFANSGKLCNLQAGAWYASILQAIGYLFTFMFALLALCRMSHKKKMQRVRDSMAMEQGYSQNADVDRVYNPGDGRKYMPLTGGVSGL</sequence>
<gene>
    <name evidence="2" type="ORF">IFR04_011947</name>
</gene>
<dbReference type="Proteomes" id="UP000664132">
    <property type="component" value="Unassembled WGS sequence"/>
</dbReference>
<reference evidence="2" key="1">
    <citation type="submission" date="2021-02" db="EMBL/GenBank/DDBJ databases">
        <title>Genome sequence Cadophora malorum strain M34.</title>
        <authorList>
            <person name="Stefanovic E."/>
            <person name="Vu D."/>
            <person name="Scully C."/>
            <person name="Dijksterhuis J."/>
            <person name="Roader J."/>
            <person name="Houbraken J."/>
        </authorList>
    </citation>
    <scope>NUCLEOTIDE SEQUENCE</scope>
    <source>
        <strain evidence="2">M34</strain>
    </source>
</reference>
<name>A0A8H7T7P9_9HELO</name>
<keyword evidence="1" id="KW-0472">Membrane</keyword>